<sequence length="331" mass="35715">MTRFIDAYDAAMFDLDGVVYLGPRAVEGSPESLGELRRLGVKVGFVTNNAGRSADVVVDHLNVLGIECHRADVVTSPQAIAQLMRRELPEGAKVQVCGAQALTDEIAAAGFTVVTDFREEPAAVVQGYDPDLSWPSLDNACFAIQRGARWFGTNTDINRPTDLGLVPGAGAQIEALRTAVGDTPITVAGKPYPPLLQETINRMQARRPVFVGDRLDTDIEGAHNVGIDSFMVFTGAHGKTDLVNAIPQQHPTAIGWNLRGLLAPRREASWHDDEVLCRGARAYVYGGVVRLDGPLITVDEQLDALWAIVQLTWRDGSLDAADALDALDQLP</sequence>
<dbReference type="Pfam" id="PF13242">
    <property type="entry name" value="Hydrolase_like"/>
    <property type="match status" value="1"/>
</dbReference>
<dbReference type="EMBL" id="AP028056">
    <property type="protein sequence ID" value="BEH01414.1"/>
    <property type="molecule type" value="Genomic_DNA"/>
</dbReference>
<dbReference type="InterPro" id="IPR023214">
    <property type="entry name" value="HAD_sf"/>
</dbReference>
<proteinExistence type="predicted"/>
<gene>
    <name evidence="1" type="ORF">brsh051_06950</name>
</gene>
<dbReference type="GO" id="GO:0005737">
    <property type="term" value="C:cytoplasm"/>
    <property type="evidence" value="ECO:0007669"/>
    <property type="project" value="TreeGrafter"/>
</dbReference>
<dbReference type="RefSeq" id="WP_286267610.1">
    <property type="nucleotide sequence ID" value="NZ_AP028056.1"/>
</dbReference>
<dbReference type="GO" id="GO:0016791">
    <property type="term" value="F:phosphatase activity"/>
    <property type="evidence" value="ECO:0007669"/>
    <property type="project" value="TreeGrafter"/>
</dbReference>
<name>A0AAN0KCS3_9ACTN</name>
<dbReference type="NCBIfam" id="TIGR01460">
    <property type="entry name" value="HAD-SF-IIA"/>
    <property type="match status" value="1"/>
</dbReference>
<protein>
    <submittedName>
        <fullName evidence="1">HAD hydrolase-like protein</fullName>
    </submittedName>
</protein>
<dbReference type="SUPFAM" id="SSF56784">
    <property type="entry name" value="HAD-like"/>
    <property type="match status" value="1"/>
</dbReference>
<dbReference type="Gene3D" id="3.40.50.1000">
    <property type="entry name" value="HAD superfamily/HAD-like"/>
    <property type="match status" value="2"/>
</dbReference>
<dbReference type="KEGG" id="broo:brsh051_06950"/>
<dbReference type="InterPro" id="IPR006357">
    <property type="entry name" value="HAD-SF_hydro_IIA"/>
</dbReference>
<evidence type="ECO:0000313" key="1">
    <source>
        <dbReference type="EMBL" id="BEH01414.1"/>
    </source>
</evidence>
<dbReference type="AlphaFoldDB" id="A0AAN0KCS3"/>
<reference evidence="1" key="1">
    <citation type="journal article" date="2024" name="Int. J. Syst. Evol. Microbiol.">
        <title>Brooklawnia propionicigenes sp. nov., a facultatively anaerobic, propionate-producing bacterium isolated from a methanogenic reactor treating waste from cattle farms.</title>
        <authorList>
            <person name="Akita Y."/>
            <person name="Ueki A."/>
            <person name="Tonouchi A."/>
            <person name="Sugawara Y."/>
            <person name="Honma S."/>
            <person name="Kaku N."/>
            <person name="Ueki K."/>
        </authorList>
    </citation>
    <scope>NUCLEOTIDE SEQUENCE</scope>
    <source>
        <strain evidence="1">SH051</strain>
    </source>
</reference>
<dbReference type="InterPro" id="IPR036412">
    <property type="entry name" value="HAD-like_sf"/>
</dbReference>
<keyword evidence="1" id="KW-0378">Hydrolase</keyword>
<dbReference type="Proteomes" id="UP001431656">
    <property type="component" value="Chromosome"/>
</dbReference>
<organism evidence="1 2">
    <name type="scientific">Brooklawnia propionicigenes</name>
    <dbReference type="NCBI Taxonomy" id="3041175"/>
    <lineage>
        <taxon>Bacteria</taxon>
        <taxon>Bacillati</taxon>
        <taxon>Actinomycetota</taxon>
        <taxon>Actinomycetes</taxon>
        <taxon>Propionibacteriales</taxon>
        <taxon>Propionibacteriaceae</taxon>
        <taxon>Brooklawnia</taxon>
    </lineage>
</organism>
<accession>A0AAN0KCS3</accession>
<keyword evidence="2" id="KW-1185">Reference proteome</keyword>
<dbReference type="Pfam" id="PF13344">
    <property type="entry name" value="Hydrolase_6"/>
    <property type="match status" value="1"/>
</dbReference>
<evidence type="ECO:0000313" key="2">
    <source>
        <dbReference type="Proteomes" id="UP001431656"/>
    </source>
</evidence>
<dbReference type="PANTHER" id="PTHR19288:SF95">
    <property type="entry name" value="D-GLYCEROL 3-PHOSPHATE PHOSPHATASE"/>
    <property type="match status" value="1"/>
</dbReference>
<dbReference type="PANTHER" id="PTHR19288">
    <property type="entry name" value="4-NITROPHENYLPHOSPHATASE-RELATED"/>
    <property type="match status" value="1"/>
</dbReference>